<feature type="active site" evidence="5">
    <location>
        <position position="14"/>
    </location>
</feature>
<evidence type="ECO:0000256" key="4">
    <source>
        <dbReference type="ARBA" id="ARBA00022912"/>
    </source>
</evidence>
<dbReference type="SUPFAM" id="SSF52788">
    <property type="entry name" value="Phosphotyrosine protein phosphatases I"/>
    <property type="match status" value="1"/>
</dbReference>
<gene>
    <name evidence="7" type="ORF">Kalk_20250</name>
</gene>
<evidence type="ECO:0000256" key="2">
    <source>
        <dbReference type="ARBA" id="ARBA00013064"/>
    </source>
</evidence>
<evidence type="ECO:0000313" key="8">
    <source>
        <dbReference type="Proteomes" id="UP000235116"/>
    </source>
</evidence>
<name>A0A2K9LQT9_9GAMM</name>
<keyword evidence="4" id="KW-0904">Protein phosphatase</keyword>
<organism evidence="7 8">
    <name type="scientific">Ketobacter alkanivorans</name>
    <dbReference type="NCBI Taxonomy" id="1917421"/>
    <lineage>
        <taxon>Bacteria</taxon>
        <taxon>Pseudomonadati</taxon>
        <taxon>Pseudomonadota</taxon>
        <taxon>Gammaproteobacteria</taxon>
        <taxon>Pseudomonadales</taxon>
        <taxon>Ketobacteraceae</taxon>
        <taxon>Ketobacter</taxon>
    </lineage>
</organism>
<dbReference type="OrthoDB" id="9784339at2"/>
<dbReference type="Pfam" id="PF01451">
    <property type="entry name" value="LMWPc"/>
    <property type="match status" value="1"/>
</dbReference>
<dbReference type="CDD" id="cd16343">
    <property type="entry name" value="LMWPTP"/>
    <property type="match status" value="1"/>
</dbReference>
<evidence type="ECO:0000256" key="3">
    <source>
        <dbReference type="ARBA" id="ARBA00022801"/>
    </source>
</evidence>
<dbReference type="EMBL" id="CP022684">
    <property type="protein sequence ID" value="AUM14617.1"/>
    <property type="molecule type" value="Genomic_DNA"/>
</dbReference>
<sequence length="155" mass="17611">MKKVLFVCLGNICRSPTAEAVFRVKARELGLEQRIIHDSCGTAAYHVGEAPDRRASEAAQHRGYPMSDLRGRQVCDQDFEEYDYILAMDRSNFADLKRRAPQHHHPKIQLFLVYSSSDEREVPDPYYGGAEGFDHVLDLVEDACDGLLLRLQSDL</sequence>
<dbReference type="RefSeq" id="WP_101895990.1">
    <property type="nucleotide sequence ID" value="NZ_CP022684.1"/>
</dbReference>
<keyword evidence="3" id="KW-0378">Hydrolase</keyword>
<dbReference type="InterPro" id="IPR050438">
    <property type="entry name" value="LMW_PTPase"/>
</dbReference>
<dbReference type="KEGG" id="kak:Kalk_20250"/>
<dbReference type="GO" id="GO:0004725">
    <property type="term" value="F:protein tyrosine phosphatase activity"/>
    <property type="evidence" value="ECO:0007669"/>
    <property type="project" value="UniProtKB-EC"/>
</dbReference>
<evidence type="ECO:0000259" key="6">
    <source>
        <dbReference type="SMART" id="SM00226"/>
    </source>
</evidence>
<comment type="similarity">
    <text evidence="1">Belongs to the low molecular weight phosphotyrosine protein phosphatase family.</text>
</comment>
<dbReference type="InterPro" id="IPR036196">
    <property type="entry name" value="Ptyr_pPase_sf"/>
</dbReference>
<feature type="domain" description="Phosphotyrosine protein phosphatase I" evidence="6">
    <location>
        <begin position="2"/>
        <end position="150"/>
    </location>
</feature>
<dbReference type="AlphaFoldDB" id="A0A2K9LQT9"/>
<dbReference type="FunFam" id="3.40.50.2300:FF:000113">
    <property type="entry name" value="Low molecular weight protein-tyrosine-phosphatase"/>
    <property type="match status" value="1"/>
</dbReference>
<dbReference type="PANTHER" id="PTHR11717">
    <property type="entry name" value="LOW MOLECULAR WEIGHT PROTEIN TYROSINE PHOSPHATASE"/>
    <property type="match status" value="1"/>
</dbReference>
<proteinExistence type="inferred from homology"/>
<feature type="active site" description="Proton donor" evidence="5">
    <location>
        <position position="124"/>
    </location>
</feature>
<evidence type="ECO:0000256" key="5">
    <source>
        <dbReference type="PIRSR" id="PIRSR617867-1"/>
    </source>
</evidence>
<dbReference type="Gene3D" id="3.40.50.2300">
    <property type="match status" value="1"/>
</dbReference>
<dbReference type="InterPro" id="IPR023485">
    <property type="entry name" value="Ptyr_pPase"/>
</dbReference>
<dbReference type="InterPro" id="IPR017867">
    <property type="entry name" value="Tyr_phospatase_low_mol_wt"/>
</dbReference>
<dbReference type="PANTHER" id="PTHR11717:SF7">
    <property type="entry name" value="LOW MOLECULAR WEIGHT PHOSPHOTYROSINE PROTEIN PHOSPHATASE"/>
    <property type="match status" value="1"/>
</dbReference>
<protein>
    <recommendedName>
        <fullName evidence="2">protein-tyrosine-phosphatase</fullName>
        <ecNumber evidence="2">3.1.3.48</ecNumber>
    </recommendedName>
</protein>
<evidence type="ECO:0000256" key="1">
    <source>
        <dbReference type="ARBA" id="ARBA00011063"/>
    </source>
</evidence>
<keyword evidence="8" id="KW-1185">Reference proteome</keyword>
<feature type="active site" description="Nucleophile" evidence="5">
    <location>
        <position position="8"/>
    </location>
</feature>
<dbReference type="EC" id="3.1.3.48" evidence="2"/>
<accession>A0A2K9LQT9</accession>
<reference evidence="8" key="1">
    <citation type="submission" date="2017-08" db="EMBL/GenBank/DDBJ databases">
        <title>Direct submision.</title>
        <authorList>
            <person name="Kim S.-J."/>
            <person name="Rhee S.-K."/>
        </authorList>
    </citation>
    <scope>NUCLEOTIDE SEQUENCE [LARGE SCALE GENOMIC DNA]</scope>
    <source>
        <strain evidence="8">GI5</strain>
    </source>
</reference>
<evidence type="ECO:0000313" key="7">
    <source>
        <dbReference type="EMBL" id="AUM14617.1"/>
    </source>
</evidence>
<dbReference type="SMART" id="SM00226">
    <property type="entry name" value="LMWPc"/>
    <property type="match status" value="1"/>
</dbReference>
<dbReference type="PRINTS" id="PR00719">
    <property type="entry name" value="LMWPTPASE"/>
</dbReference>
<dbReference type="Proteomes" id="UP000235116">
    <property type="component" value="Chromosome"/>
</dbReference>